<dbReference type="Pfam" id="PF13673">
    <property type="entry name" value="Acetyltransf_10"/>
    <property type="match status" value="1"/>
</dbReference>
<dbReference type="InterPro" id="IPR000182">
    <property type="entry name" value="GNAT_dom"/>
</dbReference>
<keyword evidence="4" id="KW-1185">Reference proteome</keyword>
<dbReference type="PANTHER" id="PTHR13947">
    <property type="entry name" value="GNAT FAMILY N-ACETYLTRANSFERASE"/>
    <property type="match status" value="1"/>
</dbReference>
<dbReference type="InterPro" id="IPR050769">
    <property type="entry name" value="NAT_camello-type"/>
</dbReference>
<dbReference type="GO" id="GO:0008080">
    <property type="term" value="F:N-acetyltransferase activity"/>
    <property type="evidence" value="ECO:0007669"/>
    <property type="project" value="InterPro"/>
</dbReference>
<gene>
    <name evidence="3" type="ORF">DNH61_02950</name>
</gene>
<name>A0A2W1LR55_9BACL</name>
<evidence type="ECO:0000256" key="1">
    <source>
        <dbReference type="ARBA" id="ARBA00022679"/>
    </source>
</evidence>
<dbReference type="EMBL" id="QKRB01000028">
    <property type="protein sequence ID" value="PZD97442.1"/>
    <property type="molecule type" value="Genomic_DNA"/>
</dbReference>
<dbReference type="AlphaFoldDB" id="A0A2W1LR55"/>
<evidence type="ECO:0000259" key="2">
    <source>
        <dbReference type="PROSITE" id="PS51186"/>
    </source>
</evidence>
<dbReference type="PROSITE" id="PS51186">
    <property type="entry name" value="GNAT"/>
    <property type="match status" value="1"/>
</dbReference>
<dbReference type="SUPFAM" id="SSF55729">
    <property type="entry name" value="Acyl-CoA N-acyltransferases (Nat)"/>
    <property type="match status" value="1"/>
</dbReference>
<organism evidence="3 4">
    <name type="scientific">Paenibacillus sambharensis</name>
    <dbReference type="NCBI Taxonomy" id="1803190"/>
    <lineage>
        <taxon>Bacteria</taxon>
        <taxon>Bacillati</taxon>
        <taxon>Bacillota</taxon>
        <taxon>Bacilli</taxon>
        <taxon>Bacillales</taxon>
        <taxon>Paenibacillaceae</taxon>
        <taxon>Paenibacillus</taxon>
    </lineage>
</organism>
<evidence type="ECO:0000313" key="3">
    <source>
        <dbReference type="EMBL" id="PZD97442.1"/>
    </source>
</evidence>
<dbReference type="InterPro" id="IPR016181">
    <property type="entry name" value="Acyl_CoA_acyltransferase"/>
</dbReference>
<dbReference type="PANTHER" id="PTHR13947:SF37">
    <property type="entry name" value="LD18367P"/>
    <property type="match status" value="1"/>
</dbReference>
<comment type="caution">
    <text evidence="3">The sequence shown here is derived from an EMBL/GenBank/DDBJ whole genome shotgun (WGS) entry which is preliminary data.</text>
</comment>
<sequence>MIHTIINDAAQAYRGIIPADRYHEPYMPEQELQREIQDGVEFWGYEEEGELIGVMGIQDKGDVTLIRHAYVRTTSRSKGIGTRLLRHLTERADKTVLIGTWAAADWAIRFYHRNGFELVSEEEKSILLKQYWQISERQVETSVVLTSGRSAV</sequence>
<protein>
    <submittedName>
        <fullName evidence="3">GNAT family N-acetyltransferase</fullName>
    </submittedName>
</protein>
<keyword evidence="1 3" id="KW-0808">Transferase</keyword>
<reference evidence="3 4" key="1">
    <citation type="submission" date="2018-06" db="EMBL/GenBank/DDBJ databases">
        <title>Paenibacillus imtechensis sp. nov.</title>
        <authorList>
            <person name="Pinnaka A.K."/>
            <person name="Singh H."/>
            <person name="Kaur M."/>
        </authorList>
    </citation>
    <scope>NUCLEOTIDE SEQUENCE [LARGE SCALE GENOMIC DNA]</scope>
    <source>
        <strain evidence="3 4">SMB1</strain>
    </source>
</reference>
<proteinExistence type="predicted"/>
<dbReference type="OrthoDB" id="9789605at2"/>
<feature type="domain" description="N-acetyltransferase" evidence="2">
    <location>
        <begin position="1"/>
        <end position="133"/>
    </location>
</feature>
<dbReference type="Gene3D" id="3.40.630.30">
    <property type="match status" value="1"/>
</dbReference>
<dbReference type="CDD" id="cd04301">
    <property type="entry name" value="NAT_SF"/>
    <property type="match status" value="1"/>
</dbReference>
<evidence type="ECO:0000313" key="4">
    <source>
        <dbReference type="Proteomes" id="UP000249522"/>
    </source>
</evidence>
<dbReference type="Proteomes" id="UP000249522">
    <property type="component" value="Unassembled WGS sequence"/>
</dbReference>
<accession>A0A2W1LR55</accession>